<name>A0ABZ2YA83_9BACT</name>
<dbReference type="InterPro" id="IPR049560">
    <property type="entry name" value="MeTrfase_RsmB-F_NOP2_cat"/>
</dbReference>
<evidence type="ECO:0000313" key="8">
    <source>
        <dbReference type="Proteomes" id="UP001461341"/>
    </source>
</evidence>
<evidence type="ECO:0000256" key="3">
    <source>
        <dbReference type="ARBA" id="ARBA00022691"/>
    </source>
</evidence>
<evidence type="ECO:0000256" key="2">
    <source>
        <dbReference type="ARBA" id="ARBA00022679"/>
    </source>
</evidence>
<evidence type="ECO:0000256" key="4">
    <source>
        <dbReference type="ARBA" id="ARBA00022884"/>
    </source>
</evidence>
<feature type="binding site" evidence="5">
    <location>
        <position position="326"/>
    </location>
    <ligand>
        <name>S-adenosyl-L-methionine</name>
        <dbReference type="ChEBI" id="CHEBI:59789"/>
    </ligand>
</feature>
<keyword evidence="2 5" id="KW-0808">Transferase</keyword>
<dbReference type="Gene3D" id="3.30.70.1170">
    <property type="entry name" value="Sun protein, domain 3"/>
    <property type="match status" value="1"/>
</dbReference>
<dbReference type="PRINTS" id="PR02008">
    <property type="entry name" value="RCMTFAMILY"/>
</dbReference>
<dbReference type="PROSITE" id="PS00268">
    <property type="entry name" value="CECROPIN"/>
    <property type="match status" value="1"/>
</dbReference>
<feature type="domain" description="SAM-dependent MTase RsmB/NOP-type" evidence="6">
    <location>
        <begin position="165"/>
        <end position="454"/>
    </location>
</feature>
<proteinExistence type="inferred from homology"/>
<dbReference type="Gene3D" id="3.40.50.150">
    <property type="entry name" value="Vaccinia Virus protein VP39"/>
    <property type="match status" value="1"/>
</dbReference>
<dbReference type="RefSeq" id="WP_369017337.1">
    <property type="nucleotide sequence ID" value="NZ_CP121689.1"/>
</dbReference>
<evidence type="ECO:0000256" key="5">
    <source>
        <dbReference type="PROSITE-ProRule" id="PRU01023"/>
    </source>
</evidence>
<dbReference type="Proteomes" id="UP001461341">
    <property type="component" value="Chromosome"/>
</dbReference>
<evidence type="ECO:0000313" key="7">
    <source>
        <dbReference type="EMBL" id="WZL75191.1"/>
    </source>
</evidence>
<dbReference type="EMBL" id="CP121689">
    <property type="protein sequence ID" value="WZL75191.1"/>
    <property type="molecule type" value="Genomic_DNA"/>
</dbReference>
<keyword evidence="8" id="KW-1185">Reference proteome</keyword>
<dbReference type="InterPro" id="IPR035926">
    <property type="entry name" value="NusB-like_sf"/>
</dbReference>
<dbReference type="PANTHER" id="PTHR22807">
    <property type="entry name" value="NOP2 YEAST -RELATED NOL1/NOP2/FMU SUN DOMAIN-CONTAINING"/>
    <property type="match status" value="1"/>
</dbReference>
<dbReference type="InterPro" id="IPR006027">
    <property type="entry name" value="NusB_RsmB_TIM44"/>
</dbReference>
<comment type="similarity">
    <text evidence="5">Belongs to the class I-like SAM-binding methyltransferase superfamily. RsmB/NOP family.</text>
</comment>
<keyword evidence="1 5" id="KW-0489">Methyltransferase</keyword>
<dbReference type="CDD" id="cd02440">
    <property type="entry name" value="AdoMet_MTases"/>
    <property type="match status" value="1"/>
</dbReference>
<organism evidence="7 8">
    <name type="scientific">Thermatribacter velox</name>
    <dbReference type="NCBI Taxonomy" id="3039681"/>
    <lineage>
        <taxon>Bacteria</taxon>
        <taxon>Pseudomonadati</taxon>
        <taxon>Atribacterota</taxon>
        <taxon>Atribacteria</taxon>
        <taxon>Atribacterales</taxon>
        <taxon>Thermatribacteraceae</taxon>
        <taxon>Thermatribacter</taxon>
    </lineage>
</organism>
<dbReference type="SUPFAM" id="SSF53335">
    <property type="entry name" value="S-adenosyl-L-methionine-dependent methyltransferases"/>
    <property type="match status" value="1"/>
</dbReference>
<keyword evidence="4 5" id="KW-0694">RNA-binding</keyword>
<feature type="binding site" evidence="5">
    <location>
        <position position="308"/>
    </location>
    <ligand>
        <name>S-adenosyl-L-methionine</name>
        <dbReference type="ChEBI" id="CHEBI:59789"/>
    </ligand>
</feature>
<accession>A0ABZ2YA83</accession>
<feature type="binding site" evidence="5">
    <location>
        <position position="281"/>
    </location>
    <ligand>
        <name>S-adenosyl-L-methionine</name>
        <dbReference type="ChEBI" id="CHEBI:59789"/>
    </ligand>
</feature>
<dbReference type="Pfam" id="PF22458">
    <property type="entry name" value="RsmF-B_ferredox"/>
    <property type="match status" value="1"/>
</dbReference>
<dbReference type="InterPro" id="IPR001678">
    <property type="entry name" value="MeTrfase_RsmB-F_NOP2_dom"/>
</dbReference>
<dbReference type="PROSITE" id="PS51686">
    <property type="entry name" value="SAM_MT_RSMB_NOP"/>
    <property type="match status" value="1"/>
</dbReference>
<dbReference type="Pfam" id="PF01189">
    <property type="entry name" value="Methyltr_RsmB-F"/>
    <property type="match status" value="1"/>
</dbReference>
<dbReference type="InterPro" id="IPR054728">
    <property type="entry name" value="RsmB-like_ferredoxin"/>
</dbReference>
<dbReference type="Gene3D" id="1.10.940.10">
    <property type="entry name" value="NusB-like"/>
    <property type="match status" value="1"/>
</dbReference>
<evidence type="ECO:0000259" key="6">
    <source>
        <dbReference type="PROSITE" id="PS51686"/>
    </source>
</evidence>
<dbReference type="InterPro" id="IPR029063">
    <property type="entry name" value="SAM-dependent_MTases_sf"/>
</dbReference>
<keyword evidence="3 5" id="KW-0949">S-adenosyl-L-methionine</keyword>
<feature type="active site" description="Nucleophile" evidence="5">
    <location>
        <position position="379"/>
    </location>
</feature>
<evidence type="ECO:0000256" key="1">
    <source>
        <dbReference type="ARBA" id="ARBA00022603"/>
    </source>
</evidence>
<dbReference type="PANTHER" id="PTHR22807:SF53">
    <property type="entry name" value="RIBOSOMAL RNA SMALL SUBUNIT METHYLTRANSFERASE B-RELATED"/>
    <property type="match status" value="1"/>
</dbReference>
<gene>
    <name evidence="7" type="ORF">QBE54_06190</name>
</gene>
<reference evidence="7 8" key="1">
    <citation type="submission" date="2023-03" db="EMBL/GenBank/DDBJ databases">
        <title>Novel Species.</title>
        <authorList>
            <person name="Ma S."/>
        </authorList>
    </citation>
    <scope>NUCLEOTIDE SEQUENCE [LARGE SCALE GENOMIC DNA]</scope>
    <source>
        <strain evidence="7 8">B11</strain>
    </source>
</reference>
<dbReference type="Pfam" id="PF01029">
    <property type="entry name" value="NusB"/>
    <property type="match status" value="1"/>
</dbReference>
<protein>
    <submittedName>
        <fullName evidence="7">Transcription antitermination factor NusB</fullName>
    </submittedName>
</protein>
<dbReference type="SUPFAM" id="SSF48013">
    <property type="entry name" value="NusB-like"/>
    <property type="match status" value="1"/>
</dbReference>
<comment type="caution">
    <text evidence="5">Lacks conserved residue(s) required for the propagation of feature annotation.</text>
</comment>
<dbReference type="InterPro" id="IPR023267">
    <property type="entry name" value="RCMT"/>
</dbReference>
<sequence length="454" mass="51788">MKQEFIVLKRDILKILDAFYQGKVQRLDQAYNLYLKSSRNRGTDKENLIRLCRGVVKHSLQLDSICRTFLPKWEKLPLSIQNLLRLATFQLLFNVSTPKGVVVNEAVEISKGLYAGNFSALVNATLRNIAGQVDQYLKILEGGVELPPWLHEQWMNKLGKELENVVKSLALPPVLFLRANTLKVGADQLAHLLSKRDIEAEPLLFPPEALAVKKGDYHELCKTQEYRNGMFYIQDLSSQLVAHLLQPQPGEVVIEVGCGSGGKTTHLAQLMQNQGEIIAIDKQKELLKQLFKNVQRMGIEIVKPLSRDATSPIPELKETADRVLVDAPCSGCGTIRKNPEVLFRNNQQTLRRLAEVQKQMLCNAANYLKKGGTMVYCVCTLTDEETWEVVEFFEKNVPNLEKVNLEIYLPEGIRKRLRNSERWKVLVENKQKGIEIWPHYFSSDGLFIVAWRKR</sequence>